<organism evidence="2 3">
    <name type="scientific">Candolleomyces aberdarensis</name>
    <dbReference type="NCBI Taxonomy" id="2316362"/>
    <lineage>
        <taxon>Eukaryota</taxon>
        <taxon>Fungi</taxon>
        <taxon>Dikarya</taxon>
        <taxon>Basidiomycota</taxon>
        <taxon>Agaricomycotina</taxon>
        <taxon>Agaricomycetes</taxon>
        <taxon>Agaricomycetidae</taxon>
        <taxon>Agaricales</taxon>
        <taxon>Agaricineae</taxon>
        <taxon>Psathyrellaceae</taxon>
        <taxon>Candolleomyces</taxon>
    </lineage>
</organism>
<feature type="region of interest" description="Disordered" evidence="1">
    <location>
        <begin position="269"/>
        <end position="306"/>
    </location>
</feature>
<dbReference type="EMBL" id="SDEE01000170">
    <property type="protein sequence ID" value="RXW20019.1"/>
    <property type="molecule type" value="Genomic_DNA"/>
</dbReference>
<proteinExistence type="predicted"/>
<reference evidence="2 3" key="1">
    <citation type="submission" date="2019-01" db="EMBL/GenBank/DDBJ databases">
        <title>Draft genome sequence of Psathyrella aberdarensis IHI B618.</title>
        <authorList>
            <person name="Buettner E."/>
            <person name="Kellner H."/>
        </authorList>
    </citation>
    <scope>NUCLEOTIDE SEQUENCE [LARGE SCALE GENOMIC DNA]</scope>
    <source>
        <strain evidence="2 3">IHI B618</strain>
    </source>
</reference>
<keyword evidence="3" id="KW-1185">Reference proteome</keyword>
<protein>
    <submittedName>
        <fullName evidence="2">Uncharacterized protein</fullName>
    </submittedName>
</protein>
<evidence type="ECO:0000256" key="1">
    <source>
        <dbReference type="SAM" id="MobiDB-lite"/>
    </source>
</evidence>
<feature type="compositionally biased region" description="Acidic residues" evidence="1">
    <location>
        <begin position="286"/>
        <end position="295"/>
    </location>
</feature>
<accession>A0A4Q2DJJ5</accession>
<dbReference type="STRING" id="2316362.A0A4Q2DJJ5"/>
<sequence>MSQEILSELEPWKKKRFRKDDLRLADVVESIGARESLVEARPSRASQEQWCLFNKKTDNVAILTYAVVYLWGSPTETGNFVPPEENPPDELPSTRVQNVPSSFCELSFAFDTSGDCSLYSHLETLESLVDTNTEFNKHGKPKRNWQTAENPTTNHRYVATAKLFMRKTPFNVAANIPYKVHPWLQAVGDDPASRWMPNKDRPNLFHFQSTDSPRFLQVDYGKGGLQKGDVLWMSFIVTFSMRAQGWSTGLMPLDIIRVGKLDGLPTHKEVPPPAVIEQSDYRPLEEGFEDEDVDESGGASFTLTNG</sequence>
<gene>
    <name evidence="2" type="ORF">EST38_g5835</name>
</gene>
<dbReference type="Proteomes" id="UP000290288">
    <property type="component" value="Unassembled WGS sequence"/>
</dbReference>
<comment type="caution">
    <text evidence="2">The sequence shown here is derived from an EMBL/GenBank/DDBJ whole genome shotgun (WGS) entry which is preliminary data.</text>
</comment>
<evidence type="ECO:0000313" key="2">
    <source>
        <dbReference type="EMBL" id="RXW20019.1"/>
    </source>
</evidence>
<dbReference type="OrthoDB" id="3034725at2759"/>
<dbReference type="AlphaFoldDB" id="A0A4Q2DJJ5"/>
<evidence type="ECO:0000313" key="3">
    <source>
        <dbReference type="Proteomes" id="UP000290288"/>
    </source>
</evidence>
<name>A0A4Q2DJJ5_9AGAR</name>